<dbReference type="PROSITE" id="PS50984">
    <property type="entry name" value="TRUD"/>
    <property type="match status" value="1"/>
</dbReference>
<protein>
    <recommendedName>
        <fullName evidence="4">tRNA pseudouridine synthase D</fullName>
        <ecNumber evidence="4">5.4.99.27</ecNumber>
    </recommendedName>
    <alternativeName>
        <fullName evidence="4">tRNA pseudouridine(13) synthase</fullName>
    </alternativeName>
    <alternativeName>
        <fullName evidence="4">tRNA pseudouridylate synthase D</fullName>
    </alternativeName>
    <alternativeName>
        <fullName evidence="4">tRNA-uridine isomerase D</fullName>
    </alternativeName>
</protein>
<dbReference type="AlphaFoldDB" id="A0A160DTI5"/>
<feature type="domain" description="TRUD" evidence="5">
    <location>
        <begin position="153"/>
        <end position="298"/>
    </location>
</feature>
<dbReference type="GO" id="GO:0005829">
    <property type="term" value="C:cytosol"/>
    <property type="evidence" value="ECO:0007669"/>
    <property type="project" value="TreeGrafter"/>
</dbReference>
<dbReference type="InterPro" id="IPR042214">
    <property type="entry name" value="TruD_catalytic"/>
</dbReference>
<dbReference type="GO" id="GO:0031119">
    <property type="term" value="P:tRNA pseudouridine synthesis"/>
    <property type="evidence" value="ECO:0007669"/>
    <property type="project" value="UniProtKB-UniRule"/>
</dbReference>
<dbReference type="PANTHER" id="PTHR47811:SF1">
    <property type="entry name" value="TRNA PSEUDOURIDINE SYNTHASE D"/>
    <property type="match status" value="1"/>
</dbReference>
<dbReference type="RefSeq" id="WP_067646061.1">
    <property type="nucleotide sequence ID" value="NZ_CP015249.1"/>
</dbReference>
<comment type="function">
    <text evidence="4">Responsible for synthesis of pseudouridine from uracil-13 in transfer RNAs.</text>
</comment>
<sequence>MESSPYAHGGPVLTGALRVEPADFVVEERLGFEPAGSGEHLFVHVEKTGANTDWVAQQLGAFAGVAPVGVGYAGLKDRHAVTRQWLSLHLPGRADPDWSALAIPGVRVLEAVRHDRKLKRGAHRGNRFRLRLREVGGDRDLAGARIAAIATHGVPNYFGEQRFGRDGDNLVLARQLFAGQRLPRHLRGFALSAARSVLFNRLLGRRVDAGNWDRAVPGEVWMLDGSHAIFGPLAFDATLAERLASGDIHPTGPLWGRGALRSEADVQALEASIAAADPALADGLAQAGLEQERRALRLRVADLEWSWEDATTLAVAFALESGAYATTVLRELADWRLAAGQSPEGAS</sequence>
<dbReference type="PANTHER" id="PTHR47811">
    <property type="entry name" value="TRNA PSEUDOURIDINE SYNTHASE D"/>
    <property type="match status" value="1"/>
</dbReference>
<dbReference type="OrthoDB" id="1550679at2"/>
<dbReference type="HAMAP" id="MF_01082">
    <property type="entry name" value="TruD"/>
    <property type="match status" value="1"/>
</dbReference>
<dbReference type="GO" id="GO:0160150">
    <property type="term" value="F:tRNA pseudouridine(13) synthase activity"/>
    <property type="evidence" value="ECO:0007669"/>
    <property type="project" value="UniProtKB-EC"/>
</dbReference>
<comment type="similarity">
    <text evidence="1 4">Belongs to the pseudouridine synthase TruD family.</text>
</comment>
<dbReference type="Gene3D" id="3.30.2350.20">
    <property type="entry name" value="TruD, catalytic domain"/>
    <property type="match status" value="1"/>
</dbReference>
<evidence type="ECO:0000256" key="2">
    <source>
        <dbReference type="ARBA" id="ARBA00022694"/>
    </source>
</evidence>
<dbReference type="InterPro" id="IPR020103">
    <property type="entry name" value="PsdUridine_synth_cat_dom_sf"/>
</dbReference>
<dbReference type="KEGG" id="dko:I596_1663"/>
<keyword evidence="2 4" id="KW-0819">tRNA processing</keyword>
<dbReference type="Pfam" id="PF01142">
    <property type="entry name" value="TruD"/>
    <property type="match status" value="2"/>
</dbReference>
<feature type="active site" description="Nucleophile" evidence="4">
    <location>
        <position position="77"/>
    </location>
</feature>
<dbReference type="CDD" id="cd02575">
    <property type="entry name" value="PseudoU_synth_EcTruD"/>
    <property type="match status" value="1"/>
</dbReference>
<accession>A0A160DTI5</accession>
<dbReference type="SUPFAM" id="SSF55120">
    <property type="entry name" value="Pseudouridine synthase"/>
    <property type="match status" value="1"/>
</dbReference>
<dbReference type="InterPro" id="IPR050170">
    <property type="entry name" value="TruD_pseudoU_synthase"/>
</dbReference>
<evidence type="ECO:0000256" key="4">
    <source>
        <dbReference type="HAMAP-Rule" id="MF_01082"/>
    </source>
</evidence>
<dbReference type="NCBIfam" id="NF002153">
    <property type="entry name" value="PRK00984.1-2"/>
    <property type="match status" value="1"/>
</dbReference>
<dbReference type="PROSITE" id="PS01268">
    <property type="entry name" value="UPF0024"/>
    <property type="match status" value="1"/>
</dbReference>
<keyword evidence="7" id="KW-1185">Reference proteome</keyword>
<dbReference type="Gene3D" id="3.30.2340.10">
    <property type="entry name" value="TruD, insertion domain"/>
    <property type="match status" value="1"/>
</dbReference>
<evidence type="ECO:0000256" key="1">
    <source>
        <dbReference type="ARBA" id="ARBA00007953"/>
    </source>
</evidence>
<dbReference type="STRING" id="1300342.I596_1663"/>
<organism evidence="6 7">
    <name type="scientific">Dokdonella koreensis DS-123</name>
    <dbReference type="NCBI Taxonomy" id="1300342"/>
    <lineage>
        <taxon>Bacteria</taxon>
        <taxon>Pseudomonadati</taxon>
        <taxon>Pseudomonadota</taxon>
        <taxon>Gammaproteobacteria</taxon>
        <taxon>Lysobacterales</taxon>
        <taxon>Rhodanobacteraceae</taxon>
        <taxon>Dokdonella</taxon>
    </lineage>
</organism>
<evidence type="ECO:0000259" key="5">
    <source>
        <dbReference type="PROSITE" id="PS50984"/>
    </source>
</evidence>
<dbReference type="InterPro" id="IPR001656">
    <property type="entry name" value="PsdUridine_synth_TruD"/>
</dbReference>
<proteinExistence type="inferred from homology"/>
<evidence type="ECO:0000313" key="7">
    <source>
        <dbReference type="Proteomes" id="UP000076830"/>
    </source>
</evidence>
<dbReference type="InterPro" id="IPR011760">
    <property type="entry name" value="PsdUridine_synth_TruD_insert"/>
</dbReference>
<dbReference type="EMBL" id="CP015249">
    <property type="protein sequence ID" value="ANB17687.1"/>
    <property type="molecule type" value="Genomic_DNA"/>
</dbReference>
<dbReference type="PATRIC" id="fig|1300342.3.peg.1622"/>
<dbReference type="InterPro" id="IPR043165">
    <property type="entry name" value="TruD_insert_sf"/>
</dbReference>
<evidence type="ECO:0000313" key="6">
    <source>
        <dbReference type="EMBL" id="ANB17687.1"/>
    </source>
</evidence>
<dbReference type="Proteomes" id="UP000076830">
    <property type="component" value="Chromosome"/>
</dbReference>
<evidence type="ECO:0000256" key="3">
    <source>
        <dbReference type="ARBA" id="ARBA00023235"/>
    </source>
</evidence>
<dbReference type="EC" id="5.4.99.27" evidence="4"/>
<dbReference type="GO" id="GO:0003723">
    <property type="term" value="F:RNA binding"/>
    <property type="evidence" value="ECO:0007669"/>
    <property type="project" value="InterPro"/>
</dbReference>
<keyword evidence="3 4" id="KW-0413">Isomerase</keyword>
<gene>
    <name evidence="4" type="primary">truD</name>
    <name evidence="6" type="ORF">I596_1663</name>
</gene>
<name>A0A160DTI5_9GAMM</name>
<comment type="catalytic activity">
    <reaction evidence="4">
        <text>uridine(13) in tRNA = pseudouridine(13) in tRNA</text>
        <dbReference type="Rhea" id="RHEA:42540"/>
        <dbReference type="Rhea" id="RHEA-COMP:10105"/>
        <dbReference type="Rhea" id="RHEA-COMP:10106"/>
        <dbReference type="ChEBI" id="CHEBI:65314"/>
        <dbReference type="ChEBI" id="CHEBI:65315"/>
        <dbReference type="EC" id="5.4.99.27"/>
    </reaction>
</comment>
<reference evidence="6 7" key="1">
    <citation type="submission" date="2016-04" db="EMBL/GenBank/DDBJ databases">
        <title>Complete genome sequence of Dokdonella koreensis DS-123T.</title>
        <authorList>
            <person name="Kim J.F."/>
            <person name="Lee H."/>
            <person name="Kwak M.-J."/>
        </authorList>
    </citation>
    <scope>NUCLEOTIDE SEQUENCE [LARGE SCALE GENOMIC DNA]</scope>
    <source>
        <strain evidence="6 7">DS-123</strain>
    </source>
</reference>
<dbReference type="InterPro" id="IPR020119">
    <property type="entry name" value="PsdUridine_synth_TruD_CS"/>
</dbReference>